<evidence type="ECO:0000313" key="2">
    <source>
        <dbReference type="EMBL" id="KAK3789618.1"/>
    </source>
</evidence>
<keyword evidence="1" id="KW-0732">Signal</keyword>
<reference evidence="2" key="1">
    <citation type="journal article" date="2023" name="G3 (Bethesda)">
        <title>A reference genome for the long-term kleptoplast-retaining sea slug Elysia crispata morphotype clarki.</title>
        <authorList>
            <person name="Eastman K.E."/>
            <person name="Pendleton A.L."/>
            <person name="Shaikh M.A."/>
            <person name="Suttiyut T."/>
            <person name="Ogas R."/>
            <person name="Tomko P."/>
            <person name="Gavelis G."/>
            <person name="Widhalm J.R."/>
            <person name="Wisecaver J.H."/>
        </authorList>
    </citation>
    <scope>NUCLEOTIDE SEQUENCE</scope>
    <source>
        <strain evidence="2">ECLA1</strain>
    </source>
</reference>
<dbReference type="SUPFAM" id="SSF49899">
    <property type="entry name" value="Concanavalin A-like lectins/glucanases"/>
    <property type="match status" value="1"/>
</dbReference>
<accession>A0AAE1AL25</accession>
<dbReference type="Gene3D" id="2.60.120.200">
    <property type="match status" value="1"/>
</dbReference>
<proteinExistence type="predicted"/>
<evidence type="ECO:0000256" key="1">
    <source>
        <dbReference type="SAM" id="SignalP"/>
    </source>
</evidence>
<dbReference type="Pfam" id="PF13385">
    <property type="entry name" value="Laminin_G_3"/>
    <property type="match status" value="1"/>
</dbReference>
<evidence type="ECO:0000313" key="3">
    <source>
        <dbReference type="Proteomes" id="UP001283361"/>
    </source>
</evidence>
<sequence length="395" mass="43674">MDSLTRSFVFLIGLVQLSSCLKGPKYVWPLGNTTVHREVMSGRDAHLPPTDQCFVFSDGYPGFPYKALTLTGEAGSFVDFYMRGKTDLKDLAVSVWVYPIGEPEGTLVNYLCETGNVIKIAVLESLLFVSFWDEYGVSVGATAVPELLVADTWNHLLVSRQFESGRIQVFHNGELVDDIDDDFPNKIPLPAKGSMRLGSSQKDKGDPSFKGRFACFQFYLATPSVEEVKASGDYCKPLKWKILPEIALETQAIDGVEKGCVADYVEPSDNPDVEPKECEVVDMGCLVSGVNWNWFLRKNNWKSGHRDTAYFNLVARDQIPSSSDPSLLGNFLAMDTKICSRSCMRIKGCQAYSASPVPLEERAESAANATTRCAVYKRVAEAPQALPGAVYFSMR</sequence>
<feature type="signal peptide" evidence="1">
    <location>
        <begin position="1"/>
        <end position="20"/>
    </location>
</feature>
<dbReference type="Proteomes" id="UP001283361">
    <property type="component" value="Unassembled WGS sequence"/>
</dbReference>
<keyword evidence="3" id="KW-1185">Reference proteome</keyword>
<dbReference type="EMBL" id="JAWDGP010001646">
    <property type="protein sequence ID" value="KAK3789618.1"/>
    <property type="molecule type" value="Genomic_DNA"/>
</dbReference>
<protein>
    <submittedName>
        <fullName evidence="2">Uncharacterized protein</fullName>
    </submittedName>
</protein>
<dbReference type="InterPro" id="IPR013320">
    <property type="entry name" value="ConA-like_dom_sf"/>
</dbReference>
<comment type="caution">
    <text evidence="2">The sequence shown here is derived from an EMBL/GenBank/DDBJ whole genome shotgun (WGS) entry which is preliminary data.</text>
</comment>
<gene>
    <name evidence="2" type="ORF">RRG08_050062</name>
</gene>
<dbReference type="AlphaFoldDB" id="A0AAE1AL25"/>
<name>A0AAE1AL25_9GAST</name>
<organism evidence="2 3">
    <name type="scientific">Elysia crispata</name>
    <name type="common">lettuce slug</name>
    <dbReference type="NCBI Taxonomy" id="231223"/>
    <lineage>
        <taxon>Eukaryota</taxon>
        <taxon>Metazoa</taxon>
        <taxon>Spiralia</taxon>
        <taxon>Lophotrochozoa</taxon>
        <taxon>Mollusca</taxon>
        <taxon>Gastropoda</taxon>
        <taxon>Heterobranchia</taxon>
        <taxon>Euthyneura</taxon>
        <taxon>Panpulmonata</taxon>
        <taxon>Sacoglossa</taxon>
        <taxon>Placobranchoidea</taxon>
        <taxon>Plakobranchidae</taxon>
        <taxon>Elysia</taxon>
    </lineage>
</organism>
<feature type="chain" id="PRO_5042205201" evidence="1">
    <location>
        <begin position="21"/>
        <end position="395"/>
    </location>
</feature>